<organism evidence="1">
    <name type="scientific">uncultured marine thaumarchaeote AD1000_14_F02</name>
    <dbReference type="NCBI Taxonomy" id="1455892"/>
    <lineage>
        <taxon>Archaea</taxon>
        <taxon>Nitrososphaerota</taxon>
        <taxon>environmental samples</taxon>
    </lineage>
</organism>
<accession>A0A075FK87</accession>
<dbReference type="EMBL" id="KF900345">
    <property type="protein sequence ID" value="AIE91658.1"/>
    <property type="molecule type" value="Genomic_DNA"/>
</dbReference>
<reference evidence="1" key="1">
    <citation type="journal article" date="2014" name="Genome Biol. Evol.">
        <title>Pangenome evidence for extensive interdomain horizontal transfer affecting lineage core and shell genes in uncultured planktonic thaumarchaeota and euryarchaeota.</title>
        <authorList>
            <person name="Deschamps P."/>
            <person name="Zivanovic Y."/>
            <person name="Moreira D."/>
            <person name="Rodriguez-Valera F."/>
            <person name="Lopez-Garcia P."/>
        </authorList>
    </citation>
    <scope>NUCLEOTIDE SEQUENCE</scope>
</reference>
<dbReference type="InterPro" id="IPR014746">
    <property type="entry name" value="Gln_synth/guanido_kin_cat_dom"/>
</dbReference>
<sequence length="70" mass="8124">MLESKIFSEIHVMRKTVIDGSNTSGFQRTMLVSQGGNLKVGEKRLGYRRFVLRRMRQNFSVMNKTKQTTV</sequence>
<evidence type="ECO:0000313" key="1">
    <source>
        <dbReference type="EMBL" id="AIE91658.1"/>
    </source>
</evidence>
<dbReference type="GO" id="GO:0016740">
    <property type="term" value="F:transferase activity"/>
    <property type="evidence" value="ECO:0007669"/>
    <property type="project" value="UniProtKB-KW"/>
</dbReference>
<protein>
    <submittedName>
        <fullName evidence="1">Archaeal Glu-tRNAGln amidotransferase subunit E (Contains GAD domain)</fullName>
    </submittedName>
</protein>
<dbReference type="SUPFAM" id="SSF55931">
    <property type="entry name" value="Glutamine synthetase/guanido kinase"/>
    <property type="match status" value="1"/>
</dbReference>
<keyword evidence="1" id="KW-0808">Transferase</keyword>
<dbReference type="AlphaFoldDB" id="A0A075FK87"/>
<proteinExistence type="predicted"/>
<name>A0A075FK87_9ARCH</name>